<dbReference type="SMART" id="SM00184">
    <property type="entry name" value="RING"/>
    <property type="match status" value="1"/>
</dbReference>
<organism evidence="10 11">
    <name type="scientific">Actinidia chinensis var. chinensis</name>
    <name type="common">Chinese soft-hair kiwi</name>
    <dbReference type="NCBI Taxonomy" id="1590841"/>
    <lineage>
        <taxon>Eukaryota</taxon>
        <taxon>Viridiplantae</taxon>
        <taxon>Streptophyta</taxon>
        <taxon>Embryophyta</taxon>
        <taxon>Tracheophyta</taxon>
        <taxon>Spermatophyta</taxon>
        <taxon>Magnoliopsida</taxon>
        <taxon>eudicotyledons</taxon>
        <taxon>Gunneridae</taxon>
        <taxon>Pentapetalae</taxon>
        <taxon>asterids</taxon>
        <taxon>Ericales</taxon>
        <taxon>Actinidiaceae</taxon>
        <taxon>Actinidia</taxon>
    </lineage>
</organism>
<evidence type="ECO:0000256" key="2">
    <source>
        <dbReference type="ARBA" id="ARBA00004906"/>
    </source>
</evidence>
<dbReference type="GO" id="GO:0016567">
    <property type="term" value="P:protein ubiquitination"/>
    <property type="evidence" value="ECO:0007669"/>
    <property type="project" value="UniProtKB-UniPathway"/>
</dbReference>
<dbReference type="InterPro" id="IPR001841">
    <property type="entry name" value="Znf_RING"/>
</dbReference>
<dbReference type="GO" id="GO:0008270">
    <property type="term" value="F:zinc ion binding"/>
    <property type="evidence" value="ECO:0007669"/>
    <property type="project" value="UniProtKB-KW"/>
</dbReference>
<evidence type="ECO:0000313" key="11">
    <source>
        <dbReference type="Proteomes" id="UP000241394"/>
    </source>
</evidence>
<keyword evidence="5 6" id="KW-0863">Zinc-finger</keyword>
<sequence>MMDNNMRDEEIMDLDLNQEPLDDPSNGPVLGLGSILNELETAHTRIEERIRQLEAVTARARQRQMWRQARNPPEANGGLIDVIGSIGSEGTAQNMDYSVASQEGADGRAKSCKRDSTHLVAKALELDTDVKKVVGDGGGFFDCNICLDMAREPILTCCGHLFCWACFYQLPYVYSTAKECPVCKGEVTDTNITPIYGNGNSMVDTHLSESEPGLKVPPRPQAHRIESFRQQRVNRGISHIPVAEALRRIRMGIGATGERPSYRTNLPSQGPTSEVGSSQGLRSHQFSRVLTENANSLLSISSALNNTERLFEDIESHIHNRILERSRGQVLSFGGGDPFTGSAALVQPEHQTVDSTAGITSVTSSSERMQVSAFDVHLENLRRDAAAVINLTDSHPSPSSRRRIRLSRVLDGESGLFPEPRRRRLN</sequence>
<keyword evidence="6" id="KW-0256">Endoplasmic reticulum</keyword>
<comment type="caution">
    <text evidence="10">The sequence shown here is derived from an EMBL/GenBank/DDBJ whole genome shotgun (WGS) entry which is preliminary data.</text>
</comment>
<evidence type="ECO:0000256" key="3">
    <source>
        <dbReference type="ARBA" id="ARBA00022679"/>
    </source>
</evidence>
<evidence type="ECO:0000256" key="6">
    <source>
        <dbReference type="RuleBase" id="RU369090"/>
    </source>
</evidence>
<dbReference type="EC" id="2.3.2.27" evidence="6"/>
<evidence type="ECO:0000259" key="9">
    <source>
        <dbReference type="PROSITE" id="PS50089"/>
    </source>
</evidence>
<dbReference type="STRING" id="1590841.A0A2R6RCZ9"/>
<keyword evidence="6" id="KW-0862">Zinc</keyword>
<name>A0A2R6RCZ9_ACTCC</name>
<dbReference type="Pfam" id="PF14634">
    <property type="entry name" value="zf-RING_5"/>
    <property type="match status" value="1"/>
</dbReference>
<dbReference type="InterPro" id="IPR045103">
    <property type="entry name" value="RNF5/RNF185-like"/>
</dbReference>
<dbReference type="GO" id="GO:0006511">
    <property type="term" value="P:ubiquitin-dependent protein catabolic process"/>
    <property type="evidence" value="ECO:0007669"/>
    <property type="project" value="UniProtKB-UniRule"/>
</dbReference>
<comment type="domain">
    <text evidence="6">The RING-type zinc finger domain is responsible for E3 ligase activity.</text>
</comment>
<dbReference type="InterPro" id="IPR013083">
    <property type="entry name" value="Znf_RING/FYVE/PHD"/>
</dbReference>
<dbReference type="SUPFAM" id="SSF57850">
    <property type="entry name" value="RING/U-box"/>
    <property type="match status" value="1"/>
</dbReference>
<keyword evidence="11" id="KW-1185">Reference proteome</keyword>
<dbReference type="AlphaFoldDB" id="A0A2R6RCZ9"/>
<dbReference type="EMBL" id="NKQK01000007">
    <property type="protein sequence ID" value="PSS26442.1"/>
    <property type="molecule type" value="Genomic_DNA"/>
</dbReference>
<reference evidence="11" key="2">
    <citation type="journal article" date="2018" name="BMC Genomics">
        <title>A manually annotated Actinidia chinensis var. chinensis (kiwifruit) genome highlights the challenges associated with draft genomes and gene prediction in plants.</title>
        <authorList>
            <person name="Pilkington S.M."/>
            <person name="Crowhurst R."/>
            <person name="Hilario E."/>
            <person name="Nardozza S."/>
            <person name="Fraser L."/>
            <person name="Peng Y."/>
            <person name="Gunaseelan K."/>
            <person name="Simpson R."/>
            <person name="Tahir J."/>
            <person name="Deroles S.C."/>
            <person name="Templeton K."/>
            <person name="Luo Z."/>
            <person name="Davy M."/>
            <person name="Cheng C."/>
            <person name="McNeilage M."/>
            <person name="Scaglione D."/>
            <person name="Liu Y."/>
            <person name="Zhang Q."/>
            <person name="Datson P."/>
            <person name="De Silva N."/>
            <person name="Gardiner S.E."/>
            <person name="Bassett H."/>
            <person name="Chagne D."/>
            <person name="McCallum J."/>
            <person name="Dzierzon H."/>
            <person name="Deng C."/>
            <person name="Wang Y.Y."/>
            <person name="Barron L."/>
            <person name="Manako K."/>
            <person name="Bowen J."/>
            <person name="Foster T.M."/>
            <person name="Erridge Z.A."/>
            <person name="Tiffin H."/>
            <person name="Waite C.N."/>
            <person name="Davies K.M."/>
            <person name="Grierson E.P."/>
            <person name="Laing W.A."/>
            <person name="Kirk R."/>
            <person name="Chen X."/>
            <person name="Wood M."/>
            <person name="Montefiori M."/>
            <person name="Brummell D.A."/>
            <person name="Schwinn K.E."/>
            <person name="Catanach A."/>
            <person name="Fullerton C."/>
            <person name="Li D."/>
            <person name="Meiyalaghan S."/>
            <person name="Nieuwenhuizen N."/>
            <person name="Read N."/>
            <person name="Prakash R."/>
            <person name="Hunter D."/>
            <person name="Zhang H."/>
            <person name="McKenzie M."/>
            <person name="Knabel M."/>
            <person name="Harris A."/>
            <person name="Allan A.C."/>
            <person name="Gleave A."/>
            <person name="Chen A."/>
            <person name="Janssen B.J."/>
            <person name="Plunkett B."/>
            <person name="Ampomah-Dwamena C."/>
            <person name="Voogd C."/>
            <person name="Leif D."/>
            <person name="Lafferty D."/>
            <person name="Souleyre E.J.F."/>
            <person name="Varkonyi-Gasic E."/>
            <person name="Gambi F."/>
            <person name="Hanley J."/>
            <person name="Yao J.L."/>
            <person name="Cheung J."/>
            <person name="David K.M."/>
            <person name="Warren B."/>
            <person name="Marsh K."/>
            <person name="Snowden K.C."/>
            <person name="Lin-Wang K."/>
            <person name="Brian L."/>
            <person name="Martinez-Sanchez M."/>
            <person name="Wang M."/>
            <person name="Ileperuma N."/>
            <person name="Macnee N."/>
            <person name="Campin R."/>
            <person name="McAtee P."/>
            <person name="Drummond R.S.M."/>
            <person name="Espley R.V."/>
            <person name="Ireland H.S."/>
            <person name="Wu R."/>
            <person name="Atkinson R.G."/>
            <person name="Karunairetnam S."/>
            <person name="Bulley S."/>
            <person name="Chunkath S."/>
            <person name="Hanley Z."/>
            <person name="Storey R."/>
            <person name="Thrimawithana A.H."/>
            <person name="Thomson S."/>
            <person name="David C."/>
            <person name="Testolin R."/>
            <person name="Huang H."/>
            <person name="Hellens R.P."/>
            <person name="Schaffer R.J."/>
        </authorList>
    </citation>
    <scope>NUCLEOTIDE SEQUENCE [LARGE SCALE GENOMIC DNA]</scope>
    <source>
        <strain evidence="11">cv. Red5</strain>
    </source>
</reference>
<dbReference type="PROSITE" id="PS50089">
    <property type="entry name" value="ZF_RING_2"/>
    <property type="match status" value="1"/>
</dbReference>
<dbReference type="Gramene" id="PSS26442">
    <property type="protein sequence ID" value="PSS26442"/>
    <property type="gene ID" value="CEY00_Acc07737"/>
</dbReference>
<comment type="pathway">
    <text evidence="2 6">Protein modification; protein ubiquitination.</text>
</comment>
<dbReference type="PANTHER" id="PTHR12313">
    <property type="entry name" value="E3 UBIQUITIN-PROTEIN LIGASE RNF5-RELATED"/>
    <property type="match status" value="1"/>
</dbReference>
<dbReference type="FunCoup" id="A0A2R6RCZ9">
    <property type="interactions" value="647"/>
</dbReference>
<dbReference type="GO" id="GO:0005789">
    <property type="term" value="C:endoplasmic reticulum membrane"/>
    <property type="evidence" value="ECO:0007669"/>
    <property type="project" value="UniProtKB-SubCell"/>
</dbReference>
<gene>
    <name evidence="10" type="ORF">CEY00_Acc07737</name>
</gene>
<dbReference type="Proteomes" id="UP000241394">
    <property type="component" value="Chromosome LG7"/>
</dbReference>
<keyword evidence="7" id="KW-0175">Coiled coil</keyword>
<feature type="region of interest" description="Disordered" evidence="8">
    <location>
        <begin position="256"/>
        <end position="281"/>
    </location>
</feature>
<reference evidence="10 11" key="1">
    <citation type="submission" date="2017-07" db="EMBL/GenBank/DDBJ databases">
        <title>An improved, manually edited Actinidia chinensis var. chinensis (kiwifruit) genome highlights the challenges associated with draft genomes and gene prediction in plants.</title>
        <authorList>
            <person name="Pilkington S."/>
            <person name="Crowhurst R."/>
            <person name="Hilario E."/>
            <person name="Nardozza S."/>
            <person name="Fraser L."/>
            <person name="Peng Y."/>
            <person name="Gunaseelan K."/>
            <person name="Simpson R."/>
            <person name="Tahir J."/>
            <person name="Deroles S."/>
            <person name="Templeton K."/>
            <person name="Luo Z."/>
            <person name="Davy M."/>
            <person name="Cheng C."/>
            <person name="Mcneilage M."/>
            <person name="Scaglione D."/>
            <person name="Liu Y."/>
            <person name="Zhang Q."/>
            <person name="Datson P."/>
            <person name="De Silva N."/>
            <person name="Gardiner S."/>
            <person name="Bassett H."/>
            <person name="Chagne D."/>
            <person name="Mccallum J."/>
            <person name="Dzierzon H."/>
            <person name="Deng C."/>
            <person name="Wang Y.-Y."/>
            <person name="Barron N."/>
            <person name="Manako K."/>
            <person name="Bowen J."/>
            <person name="Foster T."/>
            <person name="Erridge Z."/>
            <person name="Tiffin H."/>
            <person name="Waite C."/>
            <person name="Davies K."/>
            <person name="Grierson E."/>
            <person name="Laing W."/>
            <person name="Kirk R."/>
            <person name="Chen X."/>
            <person name="Wood M."/>
            <person name="Montefiori M."/>
            <person name="Brummell D."/>
            <person name="Schwinn K."/>
            <person name="Catanach A."/>
            <person name="Fullerton C."/>
            <person name="Li D."/>
            <person name="Meiyalaghan S."/>
            <person name="Nieuwenhuizen N."/>
            <person name="Read N."/>
            <person name="Prakash R."/>
            <person name="Hunter D."/>
            <person name="Zhang H."/>
            <person name="Mckenzie M."/>
            <person name="Knabel M."/>
            <person name="Harris A."/>
            <person name="Allan A."/>
            <person name="Chen A."/>
            <person name="Janssen B."/>
            <person name="Plunkett B."/>
            <person name="Dwamena C."/>
            <person name="Voogd C."/>
            <person name="Leif D."/>
            <person name="Lafferty D."/>
            <person name="Souleyre E."/>
            <person name="Varkonyi-Gasic E."/>
            <person name="Gambi F."/>
            <person name="Hanley J."/>
            <person name="Yao J.-L."/>
            <person name="Cheung J."/>
            <person name="David K."/>
            <person name="Warren B."/>
            <person name="Marsh K."/>
            <person name="Snowden K."/>
            <person name="Lin-Wang K."/>
            <person name="Brian L."/>
            <person name="Martinez-Sanchez M."/>
            <person name="Wang M."/>
            <person name="Ileperuma N."/>
            <person name="Macnee N."/>
            <person name="Campin R."/>
            <person name="Mcatee P."/>
            <person name="Drummond R."/>
            <person name="Espley R."/>
            <person name="Ireland H."/>
            <person name="Wu R."/>
            <person name="Atkinson R."/>
            <person name="Karunairetnam S."/>
            <person name="Bulley S."/>
            <person name="Chunkath S."/>
            <person name="Hanley Z."/>
            <person name="Storey R."/>
            <person name="Thrimawithana A."/>
            <person name="Thomson S."/>
            <person name="David C."/>
            <person name="Testolin R."/>
        </authorList>
    </citation>
    <scope>NUCLEOTIDE SEQUENCE [LARGE SCALE GENOMIC DNA]</scope>
    <source>
        <strain evidence="11">cv. Red5</strain>
        <tissue evidence="10">Young leaf</tissue>
    </source>
</reference>
<comment type="catalytic activity">
    <reaction evidence="1 6">
        <text>S-ubiquitinyl-[E2 ubiquitin-conjugating enzyme]-L-cysteine + [acceptor protein]-L-lysine = [E2 ubiquitin-conjugating enzyme]-L-cysteine + N(6)-ubiquitinyl-[acceptor protein]-L-lysine.</text>
        <dbReference type="EC" id="2.3.2.27"/>
    </reaction>
</comment>
<comment type="function">
    <text evidence="6">E3 ubiquitin-protein ligase.</text>
</comment>
<dbReference type="OrthoDB" id="6270329at2759"/>
<proteinExistence type="predicted"/>
<feature type="compositionally biased region" description="Polar residues" evidence="8">
    <location>
        <begin position="262"/>
        <end position="281"/>
    </location>
</feature>
<keyword evidence="6" id="KW-0479">Metal-binding</keyword>
<dbReference type="OMA" id="FCWSCFY"/>
<comment type="subcellular location">
    <subcellularLocation>
        <location evidence="6">Endoplasmic reticulum membrane</location>
        <topology evidence="6">Single-pass type IV membrane protein</topology>
    </subcellularLocation>
</comment>
<dbReference type="InParanoid" id="A0A2R6RCZ9"/>
<feature type="coiled-coil region" evidence="7">
    <location>
        <begin position="36"/>
        <end position="63"/>
    </location>
</feature>
<dbReference type="GO" id="GO:0061630">
    <property type="term" value="F:ubiquitin protein ligase activity"/>
    <property type="evidence" value="ECO:0007669"/>
    <property type="project" value="UniProtKB-UniRule"/>
</dbReference>
<evidence type="ECO:0000256" key="8">
    <source>
        <dbReference type="SAM" id="MobiDB-lite"/>
    </source>
</evidence>
<feature type="domain" description="RING-type" evidence="9">
    <location>
        <begin position="143"/>
        <end position="184"/>
    </location>
</feature>
<evidence type="ECO:0000256" key="7">
    <source>
        <dbReference type="SAM" id="Coils"/>
    </source>
</evidence>
<keyword evidence="4 6" id="KW-0833">Ubl conjugation pathway</keyword>
<dbReference type="UniPathway" id="UPA00143"/>
<keyword evidence="3 6" id="KW-0808">Transferase</keyword>
<evidence type="ECO:0000256" key="4">
    <source>
        <dbReference type="ARBA" id="ARBA00022786"/>
    </source>
</evidence>
<evidence type="ECO:0000256" key="1">
    <source>
        <dbReference type="ARBA" id="ARBA00000900"/>
    </source>
</evidence>
<evidence type="ECO:0000313" key="10">
    <source>
        <dbReference type="EMBL" id="PSS26442.1"/>
    </source>
</evidence>
<protein>
    <recommendedName>
        <fullName evidence="6">E3 ubiquitin-protein ligase RMA</fullName>
        <ecNumber evidence="6">2.3.2.27</ecNumber>
    </recommendedName>
    <alternativeName>
        <fullName evidence="6">Protein RING membrane-anchor</fullName>
    </alternativeName>
    <alternativeName>
        <fullName evidence="6">RING-type E3 ubiquitin transferase RMA</fullName>
    </alternativeName>
</protein>
<accession>A0A2R6RCZ9</accession>
<evidence type="ECO:0000256" key="5">
    <source>
        <dbReference type="PROSITE-ProRule" id="PRU00175"/>
    </source>
</evidence>
<dbReference type="Gene3D" id="3.30.40.10">
    <property type="entry name" value="Zinc/RING finger domain, C3HC4 (zinc finger)"/>
    <property type="match status" value="1"/>
</dbReference>